<comment type="caution">
    <text evidence="2">The sequence shown here is derived from an EMBL/GenBank/DDBJ whole genome shotgun (WGS) entry which is preliminary data.</text>
</comment>
<evidence type="ECO:0000313" key="2">
    <source>
        <dbReference type="EMBL" id="KAF7272573.1"/>
    </source>
</evidence>
<proteinExistence type="predicted"/>
<dbReference type="Proteomes" id="UP000625711">
    <property type="component" value="Unassembled WGS sequence"/>
</dbReference>
<name>A0A834I6P3_RHYFE</name>
<sequence length="110" mass="11740">MVKATNGRRKRERSVEPERTVAIDAASIFYSISSLDASPRRGVASLTKYPSAEFNDCARRSSKVMPGTGTFAGHGPANGPRPLQRTTRVSGTASSRAISSSRRLVQSNGS</sequence>
<dbReference type="AlphaFoldDB" id="A0A834I6P3"/>
<organism evidence="2 3">
    <name type="scientific">Rhynchophorus ferrugineus</name>
    <name type="common">Red palm weevil</name>
    <name type="synonym">Curculio ferrugineus</name>
    <dbReference type="NCBI Taxonomy" id="354439"/>
    <lineage>
        <taxon>Eukaryota</taxon>
        <taxon>Metazoa</taxon>
        <taxon>Ecdysozoa</taxon>
        <taxon>Arthropoda</taxon>
        <taxon>Hexapoda</taxon>
        <taxon>Insecta</taxon>
        <taxon>Pterygota</taxon>
        <taxon>Neoptera</taxon>
        <taxon>Endopterygota</taxon>
        <taxon>Coleoptera</taxon>
        <taxon>Polyphaga</taxon>
        <taxon>Cucujiformia</taxon>
        <taxon>Curculionidae</taxon>
        <taxon>Dryophthorinae</taxon>
        <taxon>Rhynchophorus</taxon>
    </lineage>
</organism>
<keyword evidence="3" id="KW-1185">Reference proteome</keyword>
<reference evidence="2" key="1">
    <citation type="submission" date="2020-08" db="EMBL/GenBank/DDBJ databases">
        <title>Genome sequencing and assembly of the red palm weevil Rhynchophorus ferrugineus.</title>
        <authorList>
            <person name="Dias G.B."/>
            <person name="Bergman C.M."/>
            <person name="Manee M."/>
        </authorList>
    </citation>
    <scope>NUCLEOTIDE SEQUENCE</scope>
    <source>
        <strain evidence="2">AA-2017</strain>
        <tissue evidence="2">Whole larva</tissue>
    </source>
</reference>
<feature type="compositionally biased region" description="Low complexity" evidence="1">
    <location>
        <begin position="93"/>
        <end position="103"/>
    </location>
</feature>
<evidence type="ECO:0000256" key="1">
    <source>
        <dbReference type="SAM" id="MobiDB-lite"/>
    </source>
</evidence>
<accession>A0A834I6P3</accession>
<feature type="region of interest" description="Disordered" evidence="1">
    <location>
        <begin position="65"/>
        <end position="110"/>
    </location>
</feature>
<evidence type="ECO:0000313" key="3">
    <source>
        <dbReference type="Proteomes" id="UP000625711"/>
    </source>
</evidence>
<gene>
    <name evidence="2" type="ORF">GWI33_014654</name>
</gene>
<protein>
    <submittedName>
        <fullName evidence="2">Uncharacterized protein</fullName>
    </submittedName>
</protein>
<dbReference type="EMBL" id="JAACXV010013742">
    <property type="protein sequence ID" value="KAF7272573.1"/>
    <property type="molecule type" value="Genomic_DNA"/>
</dbReference>